<accession>A0A484N8L5</accession>
<protein>
    <submittedName>
        <fullName evidence="1">Uncharacterized protein</fullName>
    </submittedName>
</protein>
<name>A0A484N8L5_9ASTE</name>
<gene>
    <name evidence="1" type="ORF">CCAM_LOCUS37970</name>
</gene>
<proteinExistence type="predicted"/>
<sequence length="200" mass="22564">MIHSFSLDSLKVLYISSIFPFDFSNFEHLSSALDIGLEELRVSVTKVHLVNVTAWSSILVSVSRRWHGLSPPFLSVIKTSVSERTMFFTKVTKSHGRRGALYALHNWHWIGSIVKEGAAFGVPPWTPGPSRRNTIKKPESLKEKSLEVPFFFEVKKDVITIKMLKLEGVFKTNSIHSLSYELQVQSPVAPTHQSKSELQG</sequence>
<dbReference type="EMBL" id="OOIL02005927">
    <property type="protein sequence ID" value="VFQ96194.1"/>
    <property type="molecule type" value="Genomic_DNA"/>
</dbReference>
<evidence type="ECO:0000313" key="2">
    <source>
        <dbReference type="Proteomes" id="UP000595140"/>
    </source>
</evidence>
<dbReference type="AlphaFoldDB" id="A0A484N8L5"/>
<dbReference type="Proteomes" id="UP000595140">
    <property type="component" value="Unassembled WGS sequence"/>
</dbReference>
<keyword evidence="2" id="KW-1185">Reference proteome</keyword>
<organism evidence="1 2">
    <name type="scientific">Cuscuta campestris</name>
    <dbReference type="NCBI Taxonomy" id="132261"/>
    <lineage>
        <taxon>Eukaryota</taxon>
        <taxon>Viridiplantae</taxon>
        <taxon>Streptophyta</taxon>
        <taxon>Embryophyta</taxon>
        <taxon>Tracheophyta</taxon>
        <taxon>Spermatophyta</taxon>
        <taxon>Magnoliopsida</taxon>
        <taxon>eudicotyledons</taxon>
        <taxon>Gunneridae</taxon>
        <taxon>Pentapetalae</taxon>
        <taxon>asterids</taxon>
        <taxon>lamiids</taxon>
        <taxon>Solanales</taxon>
        <taxon>Convolvulaceae</taxon>
        <taxon>Cuscuteae</taxon>
        <taxon>Cuscuta</taxon>
        <taxon>Cuscuta subgen. Grammica</taxon>
        <taxon>Cuscuta sect. Cleistogrammica</taxon>
    </lineage>
</organism>
<evidence type="ECO:0000313" key="1">
    <source>
        <dbReference type="EMBL" id="VFQ96194.1"/>
    </source>
</evidence>
<reference evidence="1 2" key="1">
    <citation type="submission" date="2018-04" db="EMBL/GenBank/DDBJ databases">
        <authorList>
            <person name="Vogel A."/>
        </authorList>
    </citation>
    <scope>NUCLEOTIDE SEQUENCE [LARGE SCALE GENOMIC DNA]</scope>
</reference>